<evidence type="ECO:0000256" key="6">
    <source>
        <dbReference type="ARBA" id="ARBA00022723"/>
    </source>
</evidence>
<accession>A0ABZ2EYG2</accession>
<evidence type="ECO:0000313" key="13">
    <source>
        <dbReference type="Proteomes" id="UP001348492"/>
    </source>
</evidence>
<keyword evidence="6 11" id="KW-0479">Metal-binding</keyword>
<keyword evidence="8 11" id="KW-0460">Magnesium</keyword>
<keyword evidence="4 11" id="KW-0285">Flavoprotein</keyword>
<evidence type="ECO:0000256" key="1">
    <source>
        <dbReference type="ARBA" id="ARBA00001946"/>
    </source>
</evidence>
<comment type="similarity">
    <text evidence="11">Belongs to the ApbE family.</text>
</comment>
<dbReference type="InterPro" id="IPR024932">
    <property type="entry name" value="ApbE"/>
</dbReference>
<comment type="cofactor">
    <cofactor evidence="1">
        <name>Mg(2+)</name>
        <dbReference type="ChEBI" id="CHEBI:18420"/>
    </cofactor>
</comment>
<sequence>MKKIYLLLIIVISTSLNLGCEKDKEYSDYNMDMYAMGSYINVTIYSQTTVDNQIFDSIKNTIVNIDNNISINNEEIISEIDKINKNAGKKYVSVSKDTFELIEESIKYAKETNRHNDISIGAVVKLWNIGFENASVPNDKDIDGALKLCNIDDIELDYKSNSVKLRKQGMIIDLGSIAKGYVGEKVKSIILDAGYEKALLNIGGNIVCVGTKSDNLPYKVAIRDGNKGNNDYLGILEVENKSVVSSGIYERNFKQNGKLYHHILDTNTGYPVKNELLGVSVISENSTYCDALSTALLSMGAKEGMKFVESRDNVEAIFITKDNKIYLSKGIRDKFKLTSQDYKLM</sequence>
<reference evidence="12 13" key="1">
    <citation type="journal article" date="2023" name="PLoS ONE">
        <title>Genome-based metabolic and phylogenomic analysis of three Terrisporobacter species.</title>
        <authorList>
            <person name="Boer T."/>
            <person name="Bengelsdorf F.R."/>
            <person name="Bomeke M."/>
            <person name="Daniel R."/>
            <person name="Poehlein A."/>
        </authorList>
    </citation>
    <scope>NUCLEOTIDE SEQUENCE [LARGE SCALE GENOMIC DNA]</scope>
    <source>
        <strain evidence="12 13">DSM 1288</strain>
    </source>
</reference>
<proteinExistence type="inferred from homology"/>
<evidence type="ECO:0000256" key="9">
    <source>
        <dbReference type="ARBA" id="ARBA00031306"/>
    </source>
</evidence>
<gene>
    <name evidence="12" type="primary">apbE_2</name>
    <name evidence="12" type="ORF">TEGL_34310</name>
</gene>
<dbReference type="InterPro" id="IPR003374">
    <property type="entry name" value="ApbE-like_sf"/>
</dbReference>
<dbReference type="SUPFAM" id="SSF143631">
    <property type="entry name" value="ApbE-like"/>
    <property type="match status" value="1"/>
</dbReference>
<comment type="catalytic activity">
    <reaction evidence="10 11">
        <text>L-threonyl-[protein] + FAD = FMN-L-threonyl-[protein] + AMP + H(+)</text>
        <dbReference type="Rhea" id="RHEA:36847"/>
        <dbReference type="Rhea" id="RHEA-COMP:11060"/>
        <dbReference type="Rhea" id="RHEA-COMP:11061"/>
        <dbReference type="ChEBI" id="CHEBI:15378"/>
        <dbReference type="ChEBI" id="CHEBI:30013"/>
        <dbReference type="ChEBI" id="CHEBI:57692"/>
        <dbReference type="ChEBI" id="CHEBI:74257"/>
        <dbReference type="ChEBI" id="CHEBI:456215"/>
        <dbReference type="EC" id="2.7.1.180"/>
    </reaction>
</comment>
<dbReference type="EMBL" id="CP117523">
    <property type="protein sequence ID" value="WWD84985.1"/>
    <property type="molecule type" value="Genomic_DNA"/>
</dbReference>
<evidence type="ECO:0000256" key="3">
    <source>
        <dbReference type="ARBA" id="ARBA00016337"/>
    </source>
</evidence>
<dbReference type="Gene3D" id="3.10.520.10">
    <property type="entry name" value="ApbE-like domains"/>
    <property type="match status" value="1"/>
</dbReference>
<dbReference type="RefSeq" id="WP_018591631.1">
    <property type="nucleotide sequence ID" value="NZ_CP117523.1"/>
</dbReference>
<evidence type="ECO:0000256" key="11">
    <source>
        <dbReference type="PIRNR" id="PIRNR006268"/>
    </source>
</evidence>
<dbReference type="GO" id="GO:0016740">
    <property type="term" value="F:transferase activity"/>
    <property type="evidence" value="ECO:0007669"/>
    <property type="project" value="UniProtKB-KW"/>
</dbReference>
<evidence type="ECO:0000256" key="2">
    <source>
        <dbReference type="ARBA" id="ARBA00011955"/>
    </source>
</evidence>
<name>A0ABZ2EYG2_9FIRM</name>
<evidence type="ECO:0000256" key="10">
    <source>
        <dbReference type="ARBA" id="ARBA00048540"/>
    </source>
</evidence>
<keyword evidence="5 11" id="KW-0808">Transferase</keyword>
<protein>
    <recommendedName>
        <fullName evidence="3 11">FAD:protein FMN transferase</fullName>
        <ecNumber evidence="2 11">2.7.1.180</ecNumber>
    </recommendedName>
    <alternativeName>
        <fullName evidence="9 11">Flavin transferase</fullName>
    </alternativeName>
</protein>
<organism evidence="12 13">
    <name type="scientific">Terrisporobacter glycolicus ATCC 14880 = DSM 1288</name>
    <dbReference type="NCBI Taxonomy" id="1121315"/>
    <lineage>
        <taxon>Bacteria</taxon>
        <taxon>Bacillati</taxon>
        <taxon>Bacillota</taxon>
        <taxon>Clostridia</taxon>
        <taxon>Peptostreptococcales</taxon>
        <taxon>Peptostreptococcaceae</taxon>
        <taxon>Terrisporobacter</taxon>
    </lineage>
</organism>
<evidence type="ECO:0000256" key="4">
    <source>
        <dbReference type="ARBA" id="ARBA00022630"/>
    </source>
</evidence>
<dbReference type="EC" id="2.7.1.180" evidence="2 11"/>
<dbReference type="PIRSF" id="PIRSF006268">
    <property type="entry name" value="ApbE"/>
    <property type="match status" value="1"/>
</dbReference>
<dbReference type="PANTHER" id="PTHR30040:SF2">
    <property type="entry name" value="FAD:PROTEIN FMN TRANSFERASE"/>
    <property type="match status" value="1"/>
</dbReference>
<dbReference type="Pfam" id="PF02424">
    <property type="entry name" value="ApbE"/>
    <property type="match status" value="1"/>
</dbReference>
<evidence type="ECO:0000256" key="7">
    <source>
        <dbReference type="ARBA" id="ARBA00022827"/>
    </source>
</evidence>
<evidence type="ECO:0000256" key="5">
    <source>
        <dbReference type="ARBA" id="ARBA00022679"/>
    </source>
</evidence>
<dbReference type="PANTHER" id="PTHR30040">
    <property type="entry name" value="THIAMINE BIOSYNTHESIS LIPOPROTEIN APBE"/>
    <property type="match status" value="1"/>
</dbReference>
<keyword evidence="13" id="KW-1185">Reference proteome</keyword>
<dbReference type="Proteomes" id="UP001348492">
    <property type="component" value="Chromosome"/>
</dbReference>
<keyword evidence="7 11" id="KW-0274">FAD</keyword>
<evidence type="ECO:0000313" key="12">
    <source>
        <dbReference type="EMBL" id="WWD84985.1"/>
    </source>
</evidence>
<evidence type="ECO:0000256" key="8">
    <source>
        <dbReference type="ARBA" id="ARBA00022842"/>
    </source>
</evidence>